<evidence type="ECO:0000256" key="1">
    <source>
        <dbReference type="ARBA" id="ARBA00012417"/>
    </source>
</evidence>
<keyword evidence="5" id="KW-0239">DNA-directed DNA polymerase</keyword>
<dbReference type="Gene3D" id="1.10.150.870">
    <property type="match status" value="1"/>
</dbReference>
<evidence type="ECO:0000259" key="9">
    <source>
        <dbReference type="Pfam" id="PF17657"/>
    </source>
</evidence>
<dbReference type="InterPro" id="IPR004805">
    <property type="entry name" value="DnaE2/DnaE/PolC"/>
</dbReference>
<dbReference type="InterPro" id="IPR040982">
    <property type="entry name" value="DNA_pol3_finger"/>
</dbReference>
<keyword evidence="4" id="KW-0235">DNA replication</keyword>
<dbReference type="InterPro" id="IPR011708">
    <property type="entry name" value="DNA_pol3_alpha_NTPase_dom"/>
</dbReference>
<dbReference type="EMBL" id="BK015962">
    <property type="protein sequence ID" value="DAF87285.1"/>
    <property type="molecule type" value="Genomic_DNA"/>
</dbReference>
<accession>A0A8S5TYK6</accession>
<dbReference type="PANTHER" id="PTHR32294:SF0">
    <property type="entry name" value="DNA POLYMERASE III SUBUNIT ALPHA"/>
    <property type="match status" value="1"/>
</dbReference>
<feature type="domain" description="DNA polymerase III alpha subunit finger" evidence="9">
    <location>
        <begin position="547"/>
        <end position="710"/>
    </location>
</feature>
<evidence type="ECO:0000256" key="5">
    <source>
        <dbReference type="ARBA" id="ARBA00022932"/>
    </source>
</evidence>
<dbReference type="Pfam" id="PF14579">
    <property type="entry name" value="HHH_6"/>
    <property type="match status" value="1"/>
</dbReference>
<dbReference type="GO" id="GO:0003887">
    <property type="term" value="F:DNA-directed DNA polymerase activity"/>
    <property type="evidence" value="ECO:0007669"/>
    <property type="project" value="UniProtKB-KW"/>
</dbReference>
<reference evidence="10" key="1">
    <citation type="journal article" date="2021" name="Proc. Natl. Acad. Sci. U.S.A.">
        <title>A Catalog of Tens of Thousands of Viruses from Human Metagenomes Reveals Hidden Associations with Chronic Diseases.</title>
        <authorList>
            <person name="Tisza M.J."/>
            <person name="Buck C.B."/>
        </authorList>
    </citation>
    <scope>NUCLEOTIDE SEQUENCE</scope>
    <source>
        <strain evidence="10">CtnPP24</strain>
    </source>
</reference>
<proteinExistence type="predicted"/>
<keyword evidence="2" id="KW-0808">Transferase</keyword>
<dbReference type="PANTHER" id="PTHR32294">
    <property type="entry name" value="DNA POLYMERASE III SUBUNIT ALPHA"/>
    <property type="match status" value="1"/>
</dbReference>
<evidence type="ECO:0000259" key="8">
    <source>
        <dbReference type="Pfam" id="PF14579"/>
    </source>
</evidence>
<evidence type="ECO:0000259" key="7">
    <source>
        <dbReference type="Pfam" id="PF07733"/>
    </source>
</evidence>
<evidence type="ECO:0000313" key="10">
    <source>
        <dbReference type="EMBL" id="DAF87285.1"/>
    </source>
</evidence>
<dbReference type="GO" id="GO:0006260">
    <property type="term" value="P:DNA replication"/>
    <property type="evidence" value="ECO:0007669"/>
    <property type="project" value="UniProtKB-KW"/>
</dbReference>
<evidence type="ECO:0000256" key="6">
    <source>
        <dbReference type="ARBA" id="ARBA00049244"/>
    </source>
</evidence>
<comment type="catalytic activity">
    <reaction evidence="6">
        <text>DNA(n) + a 2'-deoxyribonucleoside 5'-triphosphate = DNA(n+1) + diphosphate</text>
        <dbReference type="Rhea" id="RHEA:22508"/>
        <dbReference type="Rhea" id="RHEA-COMP:17339"/>
        <dbReference type="Rhea" id="RHEA-COMP:17340"/>
        <dbReference type="ChEBI" id="CHEBI:33019"/>
        <dbReference type="ChEBI" id="CHEBI:61560"/>
        <dbReference type="ChEBI" id="CHEBI:173112"/>
        <dbReference type="EC" id="2.7.7.7"/>
    </reaction>
</comment>
<dbReference type="InterPro" id="IPR029460">
    <property type="entry name" value="DNAPol_HHH"/>
</dbReference>
<dbReference type="Pfam" id="PF07733">
    <property type="entry name" value="DNA_pol3_alpha"/>
    <property type="match status" value="1"/>
</dbReference>
<feature type="domain" description="DNA polymerase helix-hairpin-helix motif" evidence="8">
    <location>
        <begin position="790"/>
        <end position="871"/>
    </location>
</feature>
<dbReference type="EC" id="2.7.7.7" evidence="1"/>
<feature type="domain" description="Bacterial DNA polymerase III alpha subunit NTPase" evidence="7">
    <location>
        <begin position="249"/>
        <end position="518"/>
    </location>
</feature>
<protein>
    <recommendedName>
        <fullName evidence="1">DNA-directed DNA polymerase</fullName>
        <ecNumber evidence="1">2.7.7.7</ecNumber>
    </recommendedName>
</protein>
<evidence type="ECO:0000256" key="2">
    <source>
        <dbReference type="ARBA" id="ARBA00022679"/>
    </source>
</evidence>
<organism evidence="10">
    <name type="scientific">Siphoviridae sp. ctnPP24</name>
    <dbReference type="NCBI Taxonomy" id="2825662"/>
    <lineage>
        <taxon>Viruses</taxon>
        <taxon>Duplodnaviria</taxon>
        <taxon>Heunggongvirae</taxon>
        <taxon>Uroviricota</taxon>
        <taxon>Caudoviricetes</taxon>
    </lineage>
</organism>
<evidence type="ECO:0000256" key="3">
    <source>
        <dbReference type="ARBA" id="ARBA00022695"/>
    </source>
</evidence>
<dbReference type="GO" id="GO:0008408">
    <property type="term" value="F:3'-5' exonuclease activity"/>
    <property type="evidence" value="ECO:0007669"/>
    <property type="project" value="InterPro"/>
</dbReference>
<sequence length="1177" mass="135460">MLRELSSTAWINSYFDRGMERVPTLKSDLAAIIKKYGKGHLHGSCACLAGEVNHNLNLMIQAEKQGNAAQVKVYHKNIVTFIKWCISVFGKDYFSLEVAPGRSEEQFAVNSRMNSLSKVFNLPIVIGCDTHYLKKEDRYVHKAFLNSKGGEREVDSFYEYCYLQSEKEIMENLNGTGLDYEELCANSMKILDKCQYYTLYHKQQVPQVEVPSYPKEEKNHHFYDTDKYPTLDYLMHSNNPQERYWINYCQNELNKKGLNNETYLARLEEEADINKVIGDKLETCMFAYPIFLQHYINLFWECGSTVGAGRGSACSGLNHWLLGVTQLDPVVNSLPYWRYSNKERIELGDIDIDLAPSKRELVFEKIREERGQLGCVQVCTYGTVTSKAAVKIACRGYRSDKYPNGIELDEAEYLSSLIPSERGFVWPLSDCFFGNGEKKRKPNKTFVQEVNKFPRLQEILLNICGLVTQRAIHASGVNFYGEDPYQTACFMKAKNGAIITQYSLANAEYCGDVKLDFLVTEVQDVITQCLNLLQENGKIESGLTLRQMYDKYLHPTVLPLHDEKLWKAAVSGKVLKFFQFDTQVGGQTIKLLKPHTPLEMANCNSIMRLMASEQGDETPTERYKRMKDDISQWYAEMDRWGLSKEEQKTLEKYYLPAYAAPAQQEDMMIILMEVCGFSLSESNFARKVCAKKKMDKIPELRKMVLQGAPNENLGKYIWETAIKPQMGYSFSRIHSLAYSYIGLQTVYLATYFPVVYWNTACLRVDAGLDEDAASNYGKIAKAIGNMINNGVTVKPVNINKSGYLFEPDEEDNAILYGMKSLNGVGGEVVSRIIANRPYNSFQDFLDKNNENKTTILALIKGGAFDSFDSRKNIMKQYIKIVSNPKKRITMQNFKSLIDYKLIPKELKFQKQVFNFDKTMKKQCKYTAEEFDLSKSDIHYKFYNKYFDTDSLYIKNNSICLNKKIWKKEYDKVMLAAKDYIQENKEMLLQKLNKKLFLEQWNTYAAGTYSTWEMDALGYYYHKHELSNVDKSIYNIVSYGSLPTTPPTDYVFKRGDKEIKIPKTFRIMGTVVGKNNTKGQVDILTTDSGVVTIKFALDYFAKYNRRVSENINGENKVMEQGWFQKGALIVVNGYRNGDMFRAKKYKKTNSHQLYKITKVNKDGTIEMTNNRYGENIDN</sequence>
<dbReference type="Gene3D" id="3.20.20.140">
    <property type="entry name" value="Metal-dependent hydrolases"/>
    <property type="match status" value="1"/>
</dbReference>
<evidence type="ECO:0000256" key="4">
    <source>
        <dbReference type="ARBA" id="ARBA00022705"/>
    </source>
</evidence>
<name>A0A8S5TYK6_9CAUD</name>
<dbReference type="Pfam" id="PF17657">
    <property type="entry name" value="DNA_pol3_finger"/>
    <property type="match status" value="1"/>
</dbReference>
<keyword evidence="3" id="KW-0548">Nucleotidyltransferase</keyword>